<proteinExistence type="predicted"/>
<accession>A0A1I4SG26</accession>
<reference evidence="2" key="1">
    <citation type="submission" date="2016-10" db="EMBL/GenBank/DDBJ databases">
        <authorList>
            <person name="Varghese N."/>
            <person name="Submissions S."/>
        </authorList>
    </citation>
    <scope>NUCLEOTIDE SEQUENCE [LARGE SCALE GENOMIC DNA]</scope>
    <source>
        <strain evidence="2">DSM 4002</strain>
    </source>
</reference>
<evidence type="ECO:0000313" key="2">
    <source>
        <dbReference type="Proteomes" id="UP000182961"/>
    </source>
</evidence>
<evidence type="ECO:0000313" key="1">
    <source>
        <dbReference type="EMBL" id="SFM63271.1"/>
    </source>
</evidence>
<dbReference type="SUPFAM" id="SSF81593">
    <property type="entry name" value="Nucleotidyltransferase substrate binding subunit/domain"/>
    <property type="match status" value="1"/>
</dbReference>
<gene>
    <name evidence="1" type="ORF">SAMN05444143_101809</name>
</gene>
<dbReference type="Gene3D" id="1.20.120.330">
    <property type="entry name" value="Nucleotidyltransferases domain 2"/>
    <property type="match status" value="1"/>
</dbReference>
<dbReference type="AlphaFoldDB" id="A0A1I4SG26"/>
<dbReference type="Proteomes" id="UP000182961">
    <property type="component" value="Unassembled WGS sequence"/>
</dbReference>
<sequence>MEGLAKSFAHCKAIGVKEYYEFEETEAYDALIIKLTRNSDVFFQQIIKGYFKLKGEDHLFFIDRLNLLEKIGVIDSADALMELKSFRNQAVHEYSAVAFQELYEEAIQLTPFFQKTVSDFTDYLKKEGLLY</sequence>
<name>A0A1I4SG26_9FLAO</name>
<protein>
    <recommendedName>
        <fullName evidence="3">Nucleotidyltransferase substrate binding protein like protein</fullName>
    </recommendedName>
</protein>
<evidence type="ECO:0008006" key="3">
    <source>
        <dbReference type="Google" id="ProtNLM"/>
    </source>
</evidence>
<keyword evidence="2" id="KW-1185">Reference proteome</keyword>
<dbReference type="EMBL" id="FOUT01000001">
    <property type="protein sequence ID" value="SFM63271.1"/>
    <property type="molecule type" value="Genomic_DNA"/>
</dbReference>
<organism evidence="1 2">
    <name type="scientific">Flavobacterium succinicans</name>
    <dbReference type="NCBI Taxonomy" id="29536"/>
    <lineage>
        <taxon>Bacteria</taxon>
        <taxon>Pseudomonadati</taxon>
        <taxon>Bacteroidota</taxon>
        <taxon>Flavobacteriia</taxon>
        <taxon>Flavobacteriales</taxon>
        <taxon>Flavobacteriaceae</taxon>
        <taxon>Flavobacterium</taxon>
    </lineage>
</organism>
<dbReference type="RefSeq" id="WP_024981574.1">
    <property type="nucleotide sequence ID" value="NZ_CBCRUM010000030.1"/>
</dbReference>